<comment type="caution">
    <text evidence="2">The sequence shown here is derived from an EMBL/GenBank/DDBJ whole genome shotgun (WGS) entry which is preliminary data.</text>
</comment>
<dbReference type="Pfam" id="PF00079">
    <property type="entry name" value="Serpin"/>
    <property type="match status" value="1"/>
</dbReference>
<reference evidence="2 3" key="1">
    <citation type="journal article" date="2016" name="Nat. Commun.">
        <title>Extremotolerant tardigrade genome and improved radiotolerance of human cultured cells by tardigrade-unique protein.</title>
        <authorList>
            <person name="Hashimoto T."/>
            <person name="Horikawa D.D."/>
            <person name="Saito Y."/>
            <person name="Kuwahara H."/>
            <person name="Kozuka-Hata H."/>
            <person name="Shin-I T."/>
            <person name="Minakuchi Y."/>
            <person name="Ohishi K."/>
            <person name="Motoyama A."/>
            <person name="Aizu T."/>
            <person name="Enomoto A."/>
            <person name="Kondo K."/>
            <person name="Tanaka S."/>
            <person name="Hara Y."/>
            <person name="Koshikawa S."/>
            <person name="Sagara H."/>
            <person name="Miura T."/>
            <person name="Yokobori S."/>
            <person name="Miyagawa K."/>
            <person name="Suzuki Y."/>
            <person name="Kubo T."/>
            <person name="Oyama M."/>
            <person name="Kohara Y."/>
            <person name="Fujiyama A."/>
            <person name="Arakawa K."/>
            <person name="Katayama T."/>
            <person name="Toyoda A."/>
            <person name="Kunieda T."/>
        </authorList>
    </citation>
    <scope>NUCLEOTIDE SEQUENCE [LARGE SCALE GENOMIC DNA]</scope>
    <source>
        <strain evidence="2 3">YOKOZUNA-1</strain>
    </source>
</reference>
<organism evidence="2 3">
    <name type="scientific">Ramazzottius varieornatus</name>
    <name type="common">Water bear</name>
    <name type="synonym">Tardigrade</name>
    <dbReference type="NCBI Taxonomy" id="947166"/>
    <lineage>
        <taxon>Eukaryota</taxon>
        <taxon>Metazoa</taxon>
        <taxon>Ecdysozoa</taxon>
        <taxon>Tardigrada</taxon>
        <taxon>Eutardigrada</taxon>
        <taxon>Parachela</taxon>
        <taxon>Hypsibioidea</taxon>
        <taxon>Ramazzottiidae</taxon>
        <taxon>Ramazzottius</taxon>
    </lineage>
</organism>
<dbReference type="EMBL" id="BDGG01000015">
    <property type="protein sequence ID" value="GAV07364.1"/>
    <property type="molecule type" value="Genomic_DNA"/>
</dbReference>
<accession>A0A1D1W7D9</accession>
<dbReference type="Gene3D" id="3.30.497.10">
    <property type="entry name" value="Antithrombin, subunit I, domain 2"/>
    <property type="match status" value="1"/>
</dbReference>
<dbReference type="Proteomes" id="UP000186922">
    <property type="component" value="Unassembled WGS sequence"/>
</dbReference>
<feature type="domain" description="Serpin" evidence="1">
    <location>
        <begin position="3"/>
        <end position="92"/>
    </location>
</feature>
<sequence>MTHTNFRTVPYSEEEERVREDINCHVRPVPGRQIRNFIDAKDTFPDLCLFLYSIVSFKPQWEDPFYPSWTVERPLTLADGITKEVSFMYSCPWHRRSSSKES</sequence>
<evidence type="ECO:0000313" key="3">
    <source>
        <dbReference type="Proteomes" id="UP000186922"/>
    </source>
</evidence>
<name>A0A1D1W7D9_RAMVA</name>
<gene>
    <name evidence="2" type="primary">RvY_17203-1</name>
    <name evidence="2" type="synonym">RvY_17203.1</name>
    <name evidence="2" type="ORF">RvY_17203</name>
</gene>
<proteinExistence type="predicted"/>
<dbReference type="SUPFAM" id="SSF56574">
    <property type="entry name" value="Serpins"/>
    <property type="match status" value="1"/>
</dbReference>
<evidence type="ECO:0000313" key="2">
    <source>
        <dbReference type="EMBL" id="GAV07364.1"/>
    </source>
</evidence>
<dbReference type="InterPro" id="IPR023796">
    <property type="entry name" value="Serpin_dom"/>
</dbReference>
<dbReference type="InterPro" id="IPR036186">
    <property type="entry name" value="Serpin_sf"/>
</dbReference>
<keyword evidence="3" id="KW-1185">Reference proteome</keyword>
<protein>
    <recommendedName>
        <fullName evidence="1">Serpin domain-containing protein</fullName>
    </recommendedName>
</protein>
<dbReference type="AlphaFoldDB" id="A0A1D1W7D9"/>
<evidence type="ECO:0000259" key="1">
    <source>
        <dbReference type="Pfam" id="PF00079"/>
    </source>
</evidence>
<dbReference type="InterPro" id="IPR042178">
    <property type="entry name" value="Serpin_sf_1"/>
</dbReference>